<protein>
    <submittedName>
        <fullName evidence="1">Uncharacterized protein</fullName>
    </submittedName>
</protein>
<dbReference type="Proteomes" id="UP000886998">
    <property type="component" value="Unassembled WGS sequence"/>
</dbReference>
<gene>
    <name evidence="1" type="ORF">TNIN_291531</name>
</gene>
<dbReference type="EMBL" id="BMAV01018667">
    <property type="protein sequence ID" value="GFY71196.1"/>
    <property type="molecule type" value="Genomic_DNA"/>
</dbReference>
<organism evidence="1 2">
    <name type="scientific">Trichonephila inaurata madagascariensis</name>
    <dbReference type="NCBI Taxonomy" id="2747483"/>
    <lineage>
        <taxon>Eukaryota</taxon>
        <taxon>Metazoa</taxon>
        <taxon>Ecdysozoa</taxon>
        <taxon>Arthropoda</taxon>
        <taxon>Chelicerata</taxon>
        <taxon>Arachnida</taxon>
        <taxon>Araneae</taxon>
        <taxon>Araneomorphae</taxon>
        <taxon>Entelegynae</taxon>
        <taxon>Araneoidea</taxon>
        <taxon>Nephilidae</taxon>
        <taxon>Trichonephila</taxon>
        <taxon>Trichonephila inaurata</taxon>
    </lineage>
</organism>
<sequence length="95" mass="10237">MVPSVVLEASEILMTSLPLADINNSFTITRCLIRNDYRIRNSYPLQNGTFLFGSDICVEEVALVGGIGDRGRIIAMGGETVGGLDIEEKTTSADN</sequence>
<reference evidence="1" key="1">
    <citation type="submission" date="2020-08" db="EMBL/GenBank/DDBJ databases">
        <title>Multicomponent nature underlies the extraordinary mechanical properties of spider dragline silk.</title>
        <authorList>
            <person name="Kono N."/>
            <person name="Nakamura H."/>
            <person name="Mori M."/>
            <person name="Yoshida Y."/>
            <person name="Ohtoshi R."/>
            <person name="Malay A.D."/>
            <person name="Moran D.A.P."/>
            <person name="Tomita M."/>
            <person name="Numata K."/>
            <person name="Arakawa K."/>
        </authorList>
    </citation>
    <scope>NUCLEOTIDE SEQUENCE</scope>
</reference>
<dbReference type="AlphaFoldDB" id="A0A8X7CKR2"/>
<accession>A0A8X7CKR2</accession>
<comment type="caution">
    <text evidence="1">The sequence shown here is derived from an EMBL/GenBank/DDBJ whole genome shotgun (WGS) entry which is preliminary data.</text>
</comment>
<dbReference type="OrthoDB" id="10508583at2759"/>
<proteinExistence type="predicted"/>
<name>A0A8X7CKR2_9ARAC</name>
<evidence type="ECO:0000313" key="2">
    <source>
        <dbReference type="Proteomes" id="UP000886998"/>
    </source>
</evidence>
<keyword evidence="2" id="KW-1185">Reference proteome</keyword>
<evidence type="ECO:0000313" key="1">
    <source>
        <dbReference type="EMBL" id="GFY71196.1"/>
    </source>
</evidence>